<proteinExistence type="predicted"/>
<gene>
    <name evidence="2" type="ORF">V5R04_10780</name>
</gene>
<reference evidence="2" key="1">
    <citation type="submission" date="2024-02" db="EMBL/GenBank/DDBJ databases">
        <title>Tomenella chthoni gen. nov. sp. nov., a member of the family Jonesiaceae isolated from bat guano.</title>
        <authorList>
            <person name="Miller S.L."/>
            <person name="King J."/>
            <person name="Sankaranarayanan K."/>
            <person name="Lawson P.A."/>
        </authorList>
    </citation>
    <scope>NUCLEOTIDE SEQUENCE</scope>
    <source>
        <strain evidence="2">BS-20</strain>
    </source>
</reference>
<evidence type="ECO:0000259" key="1">
    <source>
        <dbReference type="Pfam" id="PF01471"/>
    </source>
</evidence>
<dbReference type="EMBL" id="CP146203">
    <property type="protein sequence ID" value="XBH20710.1"/>
    <property type="molecule type" value="Genomic_DNA"/>
</dbReference>
<dbReference type="SUPFAM" id="SSF47090">
    <property type="entry name" value="PGBD-like"/>
    <property type="match status" value="1"/>
</dbReference>
<dbReference type="AlphaFoldDB" id="A0AAU7DSQ1"/>
<protein>
    <submittedName>
        <fullName evidence="2">Peptidoglycan-binding domain-containing protein</fullName>
    </submittedName>
</protein>
<organism evidence="2">
    <name type="scientific">Jonesiaceae bacterium BS-20</name>
    <dbReference type="NCBI Taxonomy" id="3120821"/>
    <lineage>
        <taxon>Bacteria</taxon>
        <taxon>Bacillati</taxon>
        <taxon>Actinomycetota</taxon>
        <taxon>Actinomycetes</taxon>
        <taxon>Micrococcales</taxon>
        <taxon>Jonesiaceae</taxon>
    </lineage>
</organism>
<feature type="domain" description="Peptidoglycan binding-like" evidence="1">
    <location>
        <begin position="117"/>
        <end position="168"/>
    </location>
</feature>
<evidence type="ECO:0000313" key="2">
    <source>
        <dbReference type="EMBL" id="XBH20710.1"/>
    </source>
</evidence>
<dbReference type="Pfam" id="PF01471">
    <property type="entry name" value="PG_binding_1"/>
    <property type="match status" value="1"/>
</dbReference>
<sequence length="350" mass="36340">MKSRLGLLLGVLVCGGLIGWAVANAFPTQQEAPDEATHVTVAARTGELSDQISVNATAKWQTVSAGLNRASGTITSIEVEPGQEVTQGTALYTVNNKPVIIAQGSMPSYRDLEEGASGKDVEQLVAMLHARGFLPDSKTKTFNADVEKAVKGWQKSLGLAQTGAVDLAQIMFVPALPTRVTLDGELVRVGHVVHGEEALVATLSSEPNFSMDLTNSQASRIQPGQEVGIGTPEGGSWPAVLSEFEPNDQQGLTAQLVAKSGDSICGADCGQVPITQESYLRSSIVLTAPVSGTIIPLAALTSAANDTLTVTLESGEVQTVTMLIAVGGEAVVEGLESNAKVLVPAASQEK</sequence>
<dbReference type="InterPro" id="IPR002477">
    <property type="entry name" value="Peptidoglycan-bd-like"/>
</dbReference>
<dbReference type="Gene3D" id="1.10.101.10">
    <property type="entry name" value="PGBD-like superfamily/PGBD"/>
    <property type="match status" value="1"/>
</dbReference>
<dbReference type="InterPro" id="IPR036366">
    <property type="entry name" value="PGBDSf"/>
</dbReference>
<dbReference type="InterPro" id="IPR036365">
    <property type="entry name" value="PGBD-like_sf"/>
</dbReference>
<accession>A0AAU7DSQ1</accession>
<name>A0AAU7DSQ1_9MICO</name>